<protein>
    <submittedName>
        <fullName evidence="1">Uncharacterized protein</fullName>
    </submittedName>
</protein>
<gene>
    <name evidence="1" type="ORF">ACFYNZ_23170</name>
</gene>
<name>A0ABW6KWR9_9ACTN</name>
<sequence>MLMPASYPVSRPSYEHYLVVVVPLLVAGALESDSVTRSPWFWGALIPQVPQFAFPHLDASARRAFKDAATLSVLALVPGVWCARSSRRRPAGPPAGSALP</sequence>
<evidence type="ECO:0000313" key="1">
    <source>
        <dbReference type="EMBL" id="MFE9172340.1"/>
    </source>
</evidence>
<dbReference type="Proteomes" id="UP001601197">
    <property type="component" value="Unassembled WGS sequence"/>
</dbReference>
<dbReference type="EMBL" id="JBIAFJ010000022">
    <property type="protein sequence ID" value="MFE9172340.1"/>
    <property type="molecule type" value="Genomic_DNA"/>
</dbReference>
<proteinExistence type="predicted"/>
<comment type="caution">
    <text evidence="1">The sequence shown here is derived from an EMBL/GenBank/DDBJ whole genome shotgun (WGS) entry which is preliminary data.</text>
</comment>
<accession>A0ABW6KWR9</accession>
<dbReference type="RefSeq" id="WP_388349831.1">
    <property type="nucleotide sequence ID" value="NZ_JBIAFJ010000022.1"/>
</dbReference>
<organism evidence="1 2">
    <name type="scientific">Streptomyces kebangsaanensis</name>
    <dbReference type="NCBI Taxonomy" id="864058"/>
    <lineage>
        <taxon>Bacteria</taxon>
        <taxon>Bacillati</taxon>
        <taxon>Actinomycetota</taxon>
        <taxon>Actinomycetes</taxon>
        <taxon>Kitasatosporales</taxon>
        <taxon>Streptomycetaceae</taxon>
        <taxon>Streptomyces</taxon>
    </lineage>
</organism>
<keyword evidence="2" id="KW-1185">Reference proteome</keyword>
<evidence type="ECO:0000313" key="2">
    <source>
        <dbReference type="Proteomes" id="UP001601197"/>
    </source>
</evidence>
<reference evidence="1 2" key="1">
    <citation type="submission" date="2024-10" db="EMBL/GenBank/DDBJ databases">
        <title>The Natural Products Discovery Center: Release of the First 8490 Sequenced Strains for Exploring Actinobacteria Biosynthetic Diversity.</title>
        <authorList>
            <person name="Kalkreuter E."/>
            <person name="Kautsar S.A."/>
            <person name="Yang D."/>
            <person name="Bader C.D."/>
            <person name="Teijaro C.N."/>
            <person name="Fluegel L."/>
            <person name="Davis C.M."/>
            <person name="Simpson J.R."/>
            <person name="Lauterbach L."/>
            <person name="Steele A.D."/>
            <person name="Gui C."/>
            <person name="Meng S."/>
            <person name="Li G."/>
            <person name="Viehrig K."/>
            <person name="Ye F."/>
            <person name="Su P."/>
            <person name="Kiefer A.F."/>
            <person name="Nichols A."/>
            <person name="Cepeda A.J."/>
            <person name="Yan W."/>
            <person name="Fan B."/>
            <person name="Jiang Y."/>
            <person name="Adhikari A."/>
            <person name="Zheng C.-J."/>
            <person name="Schuster L."/>
            <person name="Cowan T.M."/>
            <person name="Smanski M.J."/>
            <person name="Chevrette M.G."/>
            <person name="De Carvalho L.P.S."/>
            <person name="Shen B."/>
        </authorList>
    </citation>
    <scope>NUCLEOTIDE SEQUENCE [LARGE SCALE GENOMIC DNA]</scope>
    <source>
        <strain evidence="1 2">NPDC007147</strain>
    </source>
</reference>